<keyword evidence="3" id="KW-0472">Membrane</keyword>
<gene>
    <name evidence="11" type="ORF">HPB48_016950</name>
</gene>
<keyword evidence="3" id="KW-1003">Cell membrane</keyword>
<protein>
    <recommendedName>
        <fullName evidence="10">GPR158/179 extracellular domain-containing protein</fullName>
    </recommendedName>
</protein>
<evidence type="ECO:0000256" key="1">
    <source>
        <dbReference type="ARBA" id="ARBA00004651"/>
    </source>
</evidence>
<feature type="compositionally biased region" description="Basic and acidic residues" evidence="9">
    <location>
        <begin position="222"/>
        <end position="232"/>
    </location>
</feature>
<dbReference type="AlphaFoldDB" id="A0A9J6H550"/>
<evidence type="ECO:0000256" key="2">
    <source>
        <dbReference type="ARBA" id="ARBA00007242"/>
    </source>
</evidence>
<feature type="region of interest" description="Disordered" evidence="9">
    <location>
        <begin position="217"/>
        <end position="270"/>
    </location>
</feature>
<proteinExistence type="inferred from homology"/>
<dbReference type="Gene3D" id="3.30.450.20">
    <property type="entry name" value="PAS domain"/>
    <property type="match status" value="1"/>
</dbReference>
<keyword evidence="12" id="KW-1185">Reference proteome</keyword>
<dbReference type="EMBL" id="JABSTR010000011">
    <property type="protein sequence ID" value="KAH9382232.1"/>
    <property type="molecule type" value="Genomic_DNA"/>
</dbReference>
<reference evidence="11 12" key="1">
    <citation type="journal article" date="2020" name="Cell">
        <title>Large-Scale Comparative Analyses of Tick Genomes Elucidate Their Genetic Diversity and Vector Capacities.</title>
        <authorList>
            <consortium name="Tick Genome and Microbiome Consortium (TIGMIC)"/>
            <person name="Jia N."/>
            <person name="Wang J."/>
            <person name="Shi W."/>
            <person name="Du L."/>
            <person name="Sun Y."/>
            <person name="Zhan W."/>
            <person name="Jiang J.F."/>
            <person name="Wang Q."/>
            <person name="Zhang B."/>
            <person name="Ji P."/>
            <person name="Bell-Sakyi L."/>
            <person name="Cui X.M."/>
            <person name="Yuan T.T."/>
            <person name="Jiang B.G."/>
            <person name="Yang W.F."/>
            <person name="Lam T.T."/>
            <person name="Chang Q.C."/>
            <person name="Ding S.J."/>
            <person name="Wang X.J."/>
            <person name="Zhu J.G."/>
            <person name="Ruan X.D."/>
            <person name="Zhao L."/>
            <person name="Wei J.T."/>
            <person name="Ye R.Z."/>
            <person name="Que T.C."/>
            <person name="Du C.H."/>
            <person name="Zhou Y.H."/>
            <person name="Cheng J.X."/>
            <person name="Dai P.F."/>
            <person name="Guo W.B."/>
            <person name="Han X.H."/>
            <person name="Huang E.J."/>
            <person name="Li L.F."/>
            <person name="Wei W."/>
            <person name="Gao Y.C."/>
            <person name="Liu J.Z."/>
            <person name="Shao H.Z."/>
            <person name="Wang X."/>
            <person name="Wang C.C."/>
            <person name="Yang T.C."/>
            <person name="Huo Q.B."/>
            <person name="Li W."/>
            <person name="Chen H.Y."/>
            <person name="Chen S.E."/>
            <person name="Zhou L.G."/>
            <person name="Ni X.B."/>
            <person name="Tian J.H."/>
            <person name="Sheng Y."/>
            <person name="Liu T."/>
            <person name="Pan Y.S."/>
            <person name="Xia L.Y."/>
            <person name="Li J."/>
            <person name="Zhao F."/>
            <person name="Cao W.C."/>
        </authorList>
    </citation>
    <scope>NUCLEOTIDE SEQUENCE [LARGE SCALE GENOMIC DNA]</scope>
    <source>
        <strain evidence="11">HaeL-2018</strain>
    </source>
</reference>
<dbReference type="OrthoDB" id="9970547at2759"/>
<comment type="similarity">
    <text evidence="2">Belongs to the G-protein coupled receptor 3 family.</text>
</comment>
<keyword evidence="8" id="KW-0807">Transducer</keyword>
<dbReference type="GO" id="GO:0004930">
    <property type="term" value="F:G protein-coupled receptor activity"/>
    <property type="evidence" value="ECO:0007669"/>
    <property type="project" value="UniProtKB-KW"/>
</dbReference>
<dbReference type="Proteomes" id="UP000821853">
    <property type="component" value="Chromosome 9"/>
</dbReference>
<accession>A0A9J6H550</accession>
<dbReference type="Pfam" id="PF22572">
    <property type="entry name" value="GPR158_179_EC"/>
    <property type="match status" value="1"/>
</dbReference>
<evidence type="ECO:0000256" key="5">
    <source>
        <dbReference type="ARBA" id="ARBA00023040"/>
    </source>
</evidence>
<sequence>MFTLLRSPHLTSWPHLLKRFPEGRFNWHVRDNFDDIRTRLDKVTGHTARVVDVNELFLPNETVTHVPKYSAAQHRPGLSEQDQLVAHTQHGHFPGHFSSGKRAVQPTSRASLATPCFSRRAGGKAVASTHRIPRFILQKAADNDEPGFMYYFMSVISDVAANRLINSSAIYYAPNMSFTPSYKGFFNKTMPLFAPRAFRADDFNDPYHLEGTSTLNTIEAGRSGRDPGRHPEPQLLERPVPHQRVVPPLAAGPDAPAGLQDHLHAPSDNPGPVKWSKPYFDCERSDKWVYGATSPIPDIYPRHTQWRHIEIPKYVAVAVMELDFDRLDINQCPIGDGNPRPNYFAGTSRCKNDTTEVRVLYYEDACTLAALNCEDRLEMFLPALPLLLSLSNEVTNVG</sequence>
<keyword evidence="5" id="KW-0297">G-protein coupled receptor</keyword>
<dbReference type="VEuPathDB" id="VectorBase:HLOH_041386"/>
<dbReference type="InterPro" id="IPR043458">
    <property type="entry name" value="GPR158/179"/>
</dbReference>
<evidence type="ECO:0000313" key="11">
    <source>
        <dbReference type="EMBL" id="KAH9382232.1"/>
    </source>
</evidence>
<evidence type="ECO:0000256" key="9">
    <source>
        <dbReference type="SAM" id="MobiDB-lite"/>
    </source>
</evidence>
<organism evidence="11 12">
    <name type="scientific">Haemaphysalis longicornis</name>
    <name type="common">Bush tick</name>
    <dbReference type="NCBI Taxonomy" id="44386"/>
    <lineage>
        <taxon>Eukaryota</taxon>
        <taxon>Metazoa</taxon>
        <taxon>Ecdysozoa</taxon>
        <taxon>Arthropoda</taxon>
        <taxon>Chelicerata</taxon>
        <taxon>Arachnida</taxon>
        <taxon>Acari</taxon>
        <taxon>Parasitiformes</taxon>
        <taxon>Ixodida</taxon>
        <taxon>Ixodoidea</taxon>
        <taxon>Ixodidae</taxon>
        <taxon>Haemaphysalinae</taxon>
        <taxon>Haemaphysalis</taxon>
    </lineage>
</organism>
<name>A0A9J6H550_HAELO</name>
<dbReference type="InterPro" id="IPR054714">
    <property type="entry name" value="GPR158_179_extracellular"/>
</dbReference>
<dbReference type="PANTHER" id="PTHR32546:SF25">
    <property type="entry name" value="MIP05539P"/>
    <property type="match status" value="1"/>
</dbReference>
<feature type="domain" description="GPR158/179 extracellular" evidence="10">
    <location>
        <begin position="274"/>
        <end position="358"/>
    </location>
</feature>
<dbReference type="PANTHER" id="PTHR32546">
    <property type="entry name" value="G-PROTEIN COUPLED RECEPTOR 158-RELATED"/>
    <property type="match status" value="1"/>
</dbReference>
<keyword evidence="4" id="KW-0732">Signal</keyword>
<evidence type="ECO:0000256" key="8">
    <source>
        <dbReference type="ARBA" id="ARBA00023224"/>
    </source>
</evidence>
<evidence type="ECO:0000256" key="6">
    <source>
        <dbReference type="ARBA" id="ARBA00023170"/>
    </source>
</evidence>
<evidence type="ECO:0000256" key="7">
    <source>
        <dbReference type="ARBA" id="ARBA00023180"/>
    </source>
</evidence>
<dbReference type="GO" id="GO:0005886">
    <property type="term" value="C:plasma membrane"/>
    <property type="evidence" value="ECO:0007669"/>
    <property type="project" value="UniProtKB-SubCell"/>
</dbReference>
<comment type="caution">
    <text evidence="11">The sequence shown here is derived from an EMBL/GenBank/DDBJ whole genome shotgun (WGS) entry which is preliminary data.</text>
</comment>
<evidence type="ECO:0000256" key="4">
    <source>
        <dbReference type="ARBA" id="ARBA00022729"/>
    </source>
</evidence>
<evidence type="ECO:0000313" key="12">
    <source>
        <dbReference type="Proteomes" id="UP000821853"/>
    </source>
</evidence>
<keyword evidence="6" id="KW-0675">Receptor</keyword>
<evidence type="ECO:0000256" key="3">
    <source>
        <dbReference type="ARBA" id="ARBA00022475"/>
    </source>
</evidence>
<comment type="subcellular location">
    <subcellularLocation>
        <location evidence="1">Cell membrane</location>
        <topology evidence="1">Multi-pass membrane protein</topology>
    </subcellularLocation>
</comment>
<keyword evidence="7" id="KW-0325">Glycoprotein</keyword>
<feature type="compositionally biased region" description="Low complexity" evidence="9">
    <location>
        <begin position="247"/>
        <end position="259"/>
    </location>
</feature>
<evidence type="ECO:0000259" key="10">
    <source>
        <dbReference type="Pfam" id="PF22572"/>
    </source>
</evidence>